<dbReference type="InterPro" id="IPR011066">
    <property type="entry name" value="MscS_channel_C_sf"/>
</dbReference>
<dbReference type="EMBL" id="FNBZ01000007">
    <property type="protein sequence ID" value="SDH15807.1"/>
    <property type="molecule type" value="Genomic_DNA"/>
</dbReference>
<reference evidence="3 4" key="1">
    <citation type="submission" date="2016-10" db="EMBL/GenBank/DDBJ databases">
        <authorList>
            <person name="Varghese N."/>
            <person name="Submissions S."/>
        </authorList>
    </citation>
    <scope>NUCLEOTIDE SEQUENCE [LARGE SCALE GENOMIC DNA]</scope>
    <source>
        <strain evidence="3 4">DSM 26672</strain>
    </source>
</reference>
<gene>
    <name evidence="3" type="ORF">SAMN05421844_10741</name>
</gene>
<dbReference type="Gene3D" id="3.30.70.100">
    <property type="match status" value="1"/>
</dbReference>
<dbReference type="SUPFAM" id="SSF82689">
    <property type="entry name" value="Mechanosensitive channel protein MscS (YggB), C-terminal domain"/>
    <property type="match status" value="1"/>
</dbReference>
<proteinExistence type="predicted"/>
<evidence type="ECO:0000256" key="2">
    <source>
        <dbReference type="ARBA" id="ARBA00022475"/>
    </source>
</evidence>
<sequence>MLRRPLASRWGVNNPMWVVSYLSTYSRRQIGRIQNFSREWVVEKMLFRAALDTDVEAVRKLFKKIGLEVADDPELNVDLIEPFKSQGIAALEEGTLVIRGKYKARAGRQFQIRKAILSKVRIALAENNIKLVPKPLHVPQMGG</sequence>
<dbReference type="InterPro" id="IPR045276">
    <property type="entry name" value="YbiO_bact"/>
</dbReference>
<evidence type="ECO:0000313" key="4">
    <source>
        <dbReference type="Proteomes" id="UP000199468"/>
    </source>
</evidence>
<comment type="subcellular location">
    <subcellularLocation>
        <location evidence="1">Cell membrane</location>
    </subcellularLocation>
</comment>
<keyword evidence="2" id="KW-0472">Membrane</keyword>
<name>A0ABY0P3Q8_9HYPH</name>
<organism evidence="3 4">
    <name type="scientific">Bosea robiniae</name>
    <dbReference type="NCBI Taxonomy" id="1036780"/>
    <lineage>
        <taxon>Bacteria</taxon>
        <taxon>Pseudomonadati</taxon>
        <taxon>Pseudomonadota</taxon>
        <taxon>Alphaproteobacteria</taxon>
        <taxon>Hyphomicrobiales</taxon>
        <taxon>Boseaceae</taxon>
        <taxon>Bosea</taxon>
    </lineage>
</organism>
<evidence type="ECO:0000256" key="1">
    <source>
        <dbReference type="ARBA" id="ARBA00004236"/>
    </source>
</evidence>
<keyword evidence="4" id="KW-1185">Reference proteome</keyword>
<accession>A0ABY0P3Q8</accession>
<dbReference type="Proteomes" id="UP000199468">
    <property type="component" value="Unassembled WGS sequence"/>
</dbReference>
<dbReference type="PANTHER" id="PTHR30460:SF0">
    <property type="entry name" value="MODERATE CONDUCTANCE MECHANOSENSITIVE CHANNEL YBIO"/>
    <property type="match status" value="1"/>
</dbReference>
<protein>
    <submittedName>
        <fullName evidence="3">Mechanosensitive ion channel</fullName>
    </submittedName>
</protein>
<comment type="caution">
    <text evidence="3">The sequence shown here is derived from an EMBL/GenBank/DDBJ whole genome shotgun (WGS) entry which is preliminary data.</text>
</comment>
<evidence type="ECO:0000313" key="3">
    <source>
        <dbReference type="EMBL" id="SDH15807.1"/>
    </source>
</evidence>
<keyword evidence="2" id="KW-1003">Cell membrane</keyword>
<dbReference type="PANTHER" id="PTHR30460">
    <property type="entry name" value="MODERATE CONDUCTANCE MECHANOSENSITIVE CHANNEL YBIO"/>
    <property type="match status" value="1"/>
</dbReference>